<proteinExistence type="predicted"/>
<dbReference type="PANTHER" id="PTHR47840:SF1">
    <property type="entry name" value="ZN(II)2CYS6 TRANSCRIPTION FACTOR (EUROFUNG)"/>
    <property type="match status" value="1"/>
</dbReference>
<keyword evidence="6" id="KW-1185">Reference proteome</keyword>
<evidence type="ECO:0000313" key="6">
    <source>
        <dbReference type="Proteomes" id="UP000766486"/>
    </source>
</evidence>
<evidence type="ECO:0000313" key="5">
    <source>
        <dbReference type="EMBL" id="VUC33423.1"/>
    </source>
</evidence>
<dbReference type="Proteomes" id="UP000766486">
    <property type="component" value="Unassembled WGS sequence"/>
</dbReference>
<keyword evidence="2" id="KW-0804">Transcription</keyword>
<evidence type="ECO:0000256" key="4">
    <source>
        <dbReference type="SAM" id="MobiDB-lite"/>
    </source>
</evidence>
<keyword evidence="1" id="KW-0805">Transcription regulation</keyword>
<accession>A0ABY6UPY6</accession>
<evidence type="ECO:0000256" key="3">
    <source>
        <dbReference type="ARBA" id="ARBA00023242"/>
    </source>
</evidence>
<organism evidence="5 6">
    <name type="scientific">Bionectria ochroleuca</name>
    <name type="common">Gliocladium roseum</name>
    <dbReference type="NCBI Taxonomy" id="29856"/>
    <lineage>
        <taxon>Eukaryota</taxon>
        <taxon>Fungi</taxon>
        <taxon>Dikarya</taxon>
        <taxon>Ascomycota</taxon>
        <taxon>Pezizomycotina</taxon>
        <taxon>Sordariomycetes</taxon>
        <taxon>Hypocreomycetidae</taxon>
        <taxon>Hypocreales</taxon>
        <taxon>Bionectriaceae</taxon>
        <taxon>Clonostachys</taxon>
    </lineage>
</organism>
<feature type="region of interest" description="Disordered" evidence="4">
    <location>
        <begin position="151"/>
        <end position="171"/>
    </location>
</feature>
<evidence type="ECO:0000256" key="2">
    <source>
        <dbReference type="ARBA" id="ARBA00023163"/>
    </source>
</evidence>
<evidence type="ECO:0000256" key="1">
    <source>
        <dbReference type="ARBA" id="ARBA00023015"/>
    </source>
</evidence>
<sequence>MPYSRSIEAARDCERLTCQVWFLLLRLITNLPFINETNSNTEKGVFKELALEAARIILHRHAQLVHCAGNTQLHCRVLDIGSFIAATTIILAHATASGPGARQSSDMVLAEGTADSFTVISQDCAREKVAEQGSEALRALLVAGSRAVDKENDPYSNVNGGQSNHVYPSSDRHNGARELLSRLFRKYLVHSPDAIDLIDQTLSQKKPEPPFPIAESNLLDFLLSDEDILSVAT</sequence>
<dbReference type="EMBL" id="CABFNS010000862">
    <property type="protein sequence ID" value="VUC33423.1"/>
    <property type="molecule type" value="Genomic_DNA"/>
</dbReference>
<feature type="compositionally biased region" description="Polar residues" evidence="4">
    <location>
        <begin position="154"/>
        <end position="167"/>
    </location>
</feature>
<protein>
    <submittedName>
        <fullName evidence="5">Uncharacterized protein</fullName>
    </submittedName>
</protein>
<name>A0ABY6UPY6_BIOOC</name>
<gene>
    <name evidence="5" type="ORF">CLO192961_LOCUS346809</name>
</gene>
<reference evidence="5 6" key="1">
    <citation type="submission" date="2019-06" db="EMBL/GenBank/DDBJ databases">
        <authorList>
            <person name="Broberg M."/>
        </authorList>
    </citation>
    <scope>NUCLEOTIDE SEQUENCE [LARGE SCALE GENOMIC DNA]</scope>
</reference>
<keyword evidence="3" id="KW-0539">Nucleus</keyword>
<comment type="caution">
    <text evidence="5">The sequence shown here is derived from an EMBL/GenBank/DDBJ whole genome shotgun (WGS) entry which is preliminary data.</text>
</comment>
<dbReference type="PANTHER" id="PTHR47840">
    <property type="entry name" value="ZN(II)2CYS6 TRANSCRIPTION FACTOR (EUROFUNG)-RELATED"/>
    <property type="match status" value="1"/>
</dbReference>